<dbReference type="GO" id="GO:0016787">
    <property type="term" value="F:hydrolase activity"/>
    <property type="evidence" value="ECO:0007669"/>
    <property type="project" value="UniProtKB-KW"/>
</dbReference>
<keyword evidence="2" id="KW-0378">Hydrolase</keyword>
<gene>
    <name evidence="2" type="ORF">FVR03_17310</name>
</gene>
<dbReference type="OrthoDB" id="9780932at2"/>
<dbReference type="RefSeq" id="WP_147923023.1">
    <property type="nucleotide sequence ID" value="NZ_VRTY01000075.1"/>
</dbReference>
<dbReference type="PRINTS" id="PR00111">
    <property type="entry name" value="ABHYDROLASE"/>
</dbReference>
<name>A0A5C8JE65_9BACT</name>
<sequence>MNLQVREEGDFKFIDEGEGEVLLLLHGLFGALSNWQGVVDYFSKDYRVIIPLMPIYEMPLYKAGVPGLVGFVEDFVNFKKLNNLTLLGNSLGGHVGLVFTLKNPKNVKRLVLTGSSGLFEDSMGGSFPKRGNYNYVKERTEHTFYRPETATKELVDEVFDITNSNSKCLRIISIAKSAQRHNMAKDITQITVPTLLIWGLNDTITPPIVAHEFARLIKNSELYFIDQCGHAPMMEHSEKFNSIFKRFLTRTKTAETVT</sequence>
<dbReference type="Pfam" id="PF12146">
    <property type="entry name" value="Hydrolase_4"/>
    <property type="match status" value="1"/>
</dbReference>
<evidence type="ECO:0000259" key="1">
    <source>
        <dbReference type="Pfam" id="PF12146"/>
    </source>
</evidence>
<feature type="domain" description="Serine aminopeptidase S33" evidence="1">
    <location>
        <begin position="69"/>
        <end position="236"/>
    </location>
</feature>
<dbReference type="InterPro" id="IPR029058">
    <property type="entry name" value="AB_hydrolase_fold"/>
</dbReference>
<evidence type="ECO:0000313" key="2">
    <source>
        <dbReference type="EMBL" id="TXK36630.1"/>
    </source>
</evidence>
<dbReference type="EMBL" id="VRTY01000075">
    <property type="protein sequence ID" value="TXK36630.1"/>
    <property type="molecule type" value="Genomic_DNA"/>
</dbReference>
<dbReference type="InterPro" id="IPR000073">
    <property type="entry name" value="AB_hydrolase_1"/>
</dbReference>
<comment type="caution">
    <text evidence="2">The sequence shown here is derived from an EMBL/GenBank/DDBJ whole genome shotgun (WGS) entry which is preliminary data.</text>
</comment>
<proteinExistence type="predicted"/>
<organism evidence="2 3">
    <name type="scientific">Pontibacter qinzhouensis</name>
    <dbReference type="NCBI Taxonomy" id="2603253"/>
    <lineage>
        <taxon>Bacteria</taxon>
        <taxon>Pseudomonadati</taxon>
        <taxon>Bacteroidota</taxon>
        <taxon>Cytophagia</taxon>
        <taxon>Cytophagales</taxon>
        <taxon>Hymenobacteraceae</taxon>
        <taxon>Pontibacter</taxon>
    </lineage>
</organism>
<protein>
    <submittedName>
        <fullName evidence="2">Alpha/beta hydrolase</fullName>
    </submittedName>
</protein>
<reference evidence="2 3" key="1">
    <citation type="submission" date="2019-08" db="EMBL/GenBank/DDBJ databases">
        <authorList>
            <person name="Shi S."/>
        </authorList>
    </citation>
    <scope>NUCLEOTIDE SEQUENCE [LARGE SCALE GENOMIC DNA]</scope>
    <source>
        <strain evidence="2 3">GY10130</strain>
    </source>
</reference>
<dbReference type="PANTHER" id="PTHR43798:SF33">
    <property type="entry name" value="HYDROLASE, PUTATIVE (AFU_ORTHOLOGUE AFUA_2G14860)-RELATED"/>
    <property type="match status" value="1"/>
</dbReference>
<dbReference type="SUPFAM" id="SSF53474">
    <property type="entry name" value="alpha/beta-Hydrolases"/>
    <property type="match status" value="1"/>
</dbReference>
<evidence type="ECO:0000313" key="3">
    <source>
        <dbReference type="Proteomes" id="UP000321926"/>
    </source>
</evidence>
<keyword evidence="3" id="KW-1185">Reference proteome</keyword>
<dbReference type="AlphaFoldDB" id="A0A5C8JE65"/>
<dbReference type="GO" id="GO:0016020">
    <property type="term" value="C:membrane"/>
    <property type="evidence" value="ECO:0007669"/>
    <property type="project" value="TreeGrafter"/>
</dbReference>
<accession>A0A5C8JE65</accession>
<dbReference type="InterPro" id="IPR050266">
    <property type="entry name" value="AB_hydrolase_sf"/>
</dbReference>
<dbReference type="PANTHER" id="PTHR43798">
    <property type="entry name" value="MONOACYLGLYCEROL LIPASE"/>
    <property type="match status" value="1"/>
</dbReference>
<dbReference type="Proteomes" id="UP000321926">
    <property type="component" value="Unassembled WGS sequence"/>
</dbReference>
<dbReference type="Gene3D" id="3.40.50.1820">
    <property type="entry name" value="alpha/beta hydrolase"/>
    <property type="match status" value="1"/>
</dbReference>
<dbReference type="InterPro" id="IPR022742">
    <property type="entry name" value="Hydrolase_4"/>
</dbReference>